<evidence type="ECO:0000259" key="2">
    <source>
        <dbReference type="Pfam" id="PF18371"/>
    </source>
</evidence>
<feature type="region of interest" description="Disordered" evidence="1">
    <location>
        <begin position="114"/>
        <end position="134"/>
    </location>
</feature>
<dbReference type="PANTHER" id="PTHR22897">
    <property type="entry name" value="QUIESCIN Q6-RELATED SULFHYDRYL OXIDASE"/>
    <property type="match status" value="1"/>
</dbReference>
<dbReference type="Proteomes" id="UP000270094">
    <property type="component" value="Unassembled WGS sequence"/>
</dbReference>
<dbReference type="InterPro" id="IPR039798">
    <property type="entry name" value="Sulfhydryl_oxidase"/>
</dbReference>
<evidence type="ECO:0000256" key="1">
    <source>
        <dbReference type="SAM" id="MobiDB-lite"/>
    </source>
</evidence>
<gene>
    <name evidence="3" type="ORF">SVUK_LOCUS3693</name>
</gene>
<dbReference type="GO" id="GO:0003756">
    <property type="term" value="F:protein disulfide isomerase activity"/>
    <property type="evidence" value="ECO:0007669"/>
    <property type="project" value="TreeGrafter"/>
</dbReference>
<reference evidence="3 4" key="1">
    <citation type="submission" date="2018-11" db="EMBL/GenBank/DDBJ databases">
        <authorList>
            <consortium name="Pathogen Informatics"/>
        </authorList>
    </citation>
    <scope>NUCLEOTIDE SEQUENCE [LARGE SCALE GENOMIC DNA]</scope>
</reference>
<organism evidence="3 4">
    <name type="scientific">Strongylus vulgaris</name>
    <name type="common">Blood worm</name>
    <dbReference type="NCBI Taxonomy" id="40348"/>
    <lineage>
        <taxon>Eukaryota</taxon>
        <taxon>Metazoa</taxon>
        <taxon>Ecdysozoa</taxon>
        <taxon>Nematoda</taxon>
        <taxon>Chromadorea</taxon>
        <taxon>Rhabditida</taxon>
        <taxon>Rhabditina</taxon>
        <taxon>Rhabditomorpha</taxon>
        <taxon>Strongyloidea</taxon>
        <taxon>Strongylidae</taxon>
        <taxon>Strongylus</taxon>
    </lineage>
</organism>
<protein>
    <recommendedName>
        <fullName evidence="2">Sulfhydryl oxidase flavin adenine dinucleotide (FAD) binding domain-containing protein</fullName>
    </recommendedName>
</protein>
<dbReference type="InterPro" id="IPR042568">
    <property type="entry name" value="QSOX_FAD-bd_sf"/>
</dbReference>
<dbReference type="InterPro" id="IPR040986">
    <property type="entry name" value="QSOX_FAD-bd_dom"/>
</dbReference>
<sequence length="256" mass="28876">MNNPLLEIFQPVDNSKSLADMWNSAGSANFLGVMVEENPAAVAWALAINFYNDRNIRIVLARPQHPEVVKQLRADANNRFLLYHRGDSTPVWTSPSGARWSEIQDKVMEFVTHHAAPPKSAEKSTAVEPQAPAPTAEIDMSQYKVELADIKSTISYMLFQEIARQQVVDGEGLVGLKSWIHAVSKYAPATTPIRRLLYRMDQWLQGQGPSMTYEDWTKKLEEVHTDLGNPLPREIEWVACKGSKPHFRGYTCGVWV</sequence>
<proteinExistence type="predicted"/>
<keyword evidence="4" id="KW-1185">Reference proteome</keyword>
<dbReference type="AlphaFoldDB" id="A0A3P7KBM1"/>
<evidence type="ECO:0000313" key="3">
    <source>
        <dbReference type="EMBL" id="VDM68695.1"/>
    </source>
</evidence>
<dbReference type="Gene3D" id="1.20.120.1960">
    <property type="entry name" value="QSOX sulfhydryl oxidase domain"/>
    <property type="match status" value="1"/>
</dbReference>
<name>A0A3P7KBM1_STRVU</name>
<dbReference type="GO" id="GO:0005615">
    <property type="term" value="C:extracellular space"/>
    <property type="evidence" value="ECO:0007669"/>
    <property type="project" value="TreeGrafter"/>
</dbReference>
<dbReference type="GO" id="GO:0016971">
    <property type="term" value="F:flavin-dependent sulfhydryl oxidase activity"/>
    <property type="evidence" value="ECO:0007669"/>
    <property type="project" value="InterPro"/>
</dbReference>
<dbReference type="GO" id="GO:0000139">
    <property type="term" value="C:Golgi membrane"/>
    <property type="evidence" value="ECO:0007669"/>
    <property type="project" value="TreeGrafter"/>
</dbReference>
<feature type="domain" description="Sulfhydryl oxidase flavin adenine dinucleotide (FAD) binding" evidence="2">
    <location>
        <begin position="143"/>
        <end position="243"/>
    </location>
</feature>
<dbReference type="PANTHER" id="PTHR22897:SF26">
    <property type="entry name" value="SULFHYDRYL OXIDASE"/>
    <property type="match status" value="1"/>
</dbReference>
<dbReference type="OrthoDB" id="5834370at2759"/>
<dbReference type="Pfam" id="PF18371">
    <property type="entry name" value="FAD_SOX"/>
    <property type="match status" value="1"/>
</dbReference>
<accession>A0A3P7KBM1</accession>
<evidence type="ECO:0000313" key="4">
    <source>
        <dbReference type="Proteomes" id="UP000270094"/>
    </source>
</evidence>
<dbReference type="EMBL" id="UYYB01009713">
    <property type="protein sequence ID" value="VDM68695.1"/>
    <property type="molecule type" value="Genomic_DNA"/>
</dbReference>
<dbReference type="GO" id="GO:0006457">
    <property type="term" value="P:protein folding"/>
    <property type="evidence" value="ECO:0007669"/>
    <property type="project" value="TreeGrafter"/>
</dbReference>
<feature type="non-terminal residue" evidence="3">
    <location>
        <position position="256"/>
    </location>
</feature>